<dbReference type="AlphaFoldDB" id="A0A1M6VV70"/>
<evidence type="ECO:0000313" key="2">
    <source>
        <dbReference type="Proteomes" id="UP000184474"/>
    </source>
</evidence>
<dbReference type="EMBL" id="FRAA01000010">
    <property type="protein sequence ID" value="SHK85255.1"/>
    <property type="molecule type" value="Genomic_DNA"/>
</dbReference>
<reference evidence="2" key="1">
    <citation type="submission" date="2016-11" db="EMBL/GenBank/DDBJ databases">
        <authorList>
            <person name="Varghese N."/>
            <person name="Submissions S."/>
        </authorList>
    </citation>
    <scope>NUCLEOTIDE SEQUENCE [LARGE SCALE GENOMIC DNA]</scope>
    <source>
        <strain evidence="2">DSM 26134</strain>
    </source>
</reference>
<name>A0A1M6VV70_REIAG</name>
<protein>
    <submittedName>
        <fullName evidence="1">Uncharacterized protein</fullName>
    </submittedName>
</protein>
<sequence>MLRKKQKSLSSALLLSVKIKKSENQYLVYVVNYFNSNVDFLSPILTVNSPASKVFWLSALM</sequence>
<gene>
    <name evidence="1" type="ORF">SAMN04488028_1108</name>
</gene>
<proteinExistence type="predicted"/>
<accession>A0A1M6VV70</accession>
<evidence type="ECO:0000313" key="1">
    <source>
        <dbReference type="EMBL" id="SHK85255.1"/>
    </source>
</evidence>
<dbReference type="Proteomes" id="UP000184474">
    <property type="component" value="Unassembled WGS sequence"/>
</dbReference>
<keyword evidence="2" id="KW-1185">Reference proteome</keyword>
<organism evidence="1 2">
    <name type="scientific">Reichenbachiella agariperforans</name>
    <dbReference type="NCBI Taxonomy" id="156994"/>
    <lineage>
        <taxon>Bacteria</taxon>
        <taxon>Pseudomonadati</taxon>
        <taxon>Bacteroidota</taxon>
        <taxon>Cytophagia</taxon>
        <taxon>Cytophagales</taxon>
        <taxon>Reichenbachiellaceae</taxon>
        <taxon>Reichenbachiella</taxon>
    </lineage>
</organism>